<name>A0A346B173_9FIRM</name>
<protein>
    <submittedName>
        <fullName evidence="1">DUF3277 domain-containing protein</fullName>
    </submittedName>
</protein>
<dbReference type="EMBL" id="CP029462">
    <property type="protein sequence ID" value="AXL21866.1"/>
    <property type="molecule type" value="Genomic_DNA"/>
</dbReference>
<dbReference type="InterPro" id="IPR021695">
    <property type="entry name" value="Phage_KPP10_Orf10"/>
</dbReference>
<evidence type="ECO:0000313" key="1">
    <source>
        <dbReference type="EMBL" id="AXL21866.1"/>
    </source>
</evidence>
<keyword evidence="2" id="KW-1185">Reference proteome</keyword>
<sequence>MSVLTYDPKKLLVIFGGQQITGFSEDDMITIRPLGDGMTIYVGADGEVGRSVDPNHCFEVELSLASTSKSNDYLSNAYNQDRDNGGGKKPLMIKDLSGSTLFFADEAWVQNFPEAGKGRQIDSQSWTLNTGAVTDPIIGGND</sequence>
<organism evidence="1 2">
    <name type="scientific">Megasphaera stantonii</name>
    <dbReference type="NCBI Taxonomy" id="2144175"/>
    <lineage>
        <taxon>Bacteria</taxon>
        <taxon>Bacillati</taxon>
        <taxon>Bacillota</taxon>
        <taxon>Negativicutes</taxon>
        <taxon>Veillonellales</taxon>
        <taxon>Veillonellaceae</taxon>
        <taxon>Megasphaera</taxon>
    </lineage>
</organism>
<dbReference type="RefSeq" id="WP_107196322.1">
    <property type="nucleotide sequence ID" value="NZ_CP029462.1"/>
</dbReference>
<dbReference type="KEGG" id="meg:DKB62_09990"/>
<dbReference type="Proteomes" id="UP000254337">
    <property type="component" value="Chromosome"/>
</dbReference>
<accession>A0A346B173</accession>
<dbReference type="NCBIfam" id="NF047581">
    <property type="entry name" value="gp105_phage_fam"/>
    <property type="match status" value="1"/>
</dbReference>
<gene>
    <name evidence="1" type="ORF">DKB62_09990</name>
</gene>
<dbReference type="OrthoDB" id="3035680at2"/>
<proteinExistence type="predicted"/>
<reference evidence="1 2" key="1">
    <citation type="submission" date="2018-05" db="EMBL/GenBank/DDBJ databases">
        <title>Complete genome sequence of Megasphaera sp. AJH120T, isolated from the ceca of a chicken.</title>
        <authorList>
            <person name="Maki J."/>
            <person name="Looft T."/>
        </authorList>
    </citation>
    <scope>NUCLEOTIDE SEQUENCE [LARGE SCALE GENOMIC DNA]</scope>
    <source>
        <strain evidence="1 2">AJH120</strain>
    </source>
</reference>
<dbReference type="AlphaFoldDB" id="A0A346B173"/>
<evidence type="ECO:0000313" key="2">
    <source>
        <dbReference type="Proteomes" id="UP000254337"/>
    </source>
</evidence>